<dbReference type="RefSeq" id="WP_333756130.1">
    <property type="nucleotide sequence ID" value="NZ_CP108125.1"/>
</dbReference>
<name>A0ABZ1J080_9ACTN</name>
<reference evidence="1 2" key="1">
    <citation type="submission" date="2022-10" db="EMBL/GenBank/DDBJ databases">
        <title>The complete genomes of actinobacterial strains from the NBC collection.</title>
        <authorList>
            <person name="Joergensen T.S."/>
            <person name="Alvarez Arevalo M."/>
            <person name="Sterndorff E.B."/>
            <person name="Faurdal D."/>
            <person name="Vuksanovic O."/>
            <person name="Mourched A.-S."/>
            <person name="Charusanti P."/>
            <person name="Shaw S."/>
            <person name="Blin K."/>
            <person name="Weber T."/>
        </authorList>
    </citation>
    <scope>NUCLEOTIDE SEQUENCE [LARGE SCALE GENOMIC DNA]</scope>
    <source>
        <strain evidence="1 2">NBC_00206</strain>
    </source>
</reference>
<dbReference type="EMBL" id="CP108125">
    <property type="protein sequence ID" value="WTO85548.1"/>
    <property type="molecule type" value="Genomic_DNA"/>
</dbReference>
<protein>
    <recommendedName>
        <fullName evidence="3">WXG100 family type VII secretion target</fullName>
    </recommendedName>
</protein>
<dbReference type="InterPro" id="IPR036689">
    <property type="entry name" value="ESAT-6-like_sf"/>
</dbReference>
<sequence length="122" mass="13208">MQYDVLHQEFGGELMTFGGFDVDTAVLRRQGQNFTDLGADFAKASKQLETALEGLGEPWSDADFGDVFGEIYTPIRDGILASMDSLAERLQQIGHTLQDNARTYDASDTSNSGLLSGIAGQL</sequence>
<evidence type="ECO:0000313" key="2">
    <source>
        <dbReference type="Proteomes" id="UP001622690"/>
    </source>
</evidence>
<dbReference type="SUPFAM" id="SSF140453">
    <property type="entry name" value="EsxAB dimer-like"/>
    <property type="match status" value="1"/>
</dbReference>
<evidence type="ECO:0000313" key="1">
    <source>
        <dbReference type="EMBL" id="WTO85548.1"/>
    </source>
</evidence>
<keyword evidence="2" id="KW-1185">Reference proteome</keyword>
<proteinExistence type="predicted"/>
<organism evidence="1 2">
    <name type="scientific">Streptomyces nigra</name>
    <dbReference type="NCBI Taxonomy" id="1827580"/>
    <lineage>
        <taxon>Bacteria</taxon>
        <taxon>Bacillati</taxon>
        <taxon>Actinomycetota</taxon>
        <taxon>Actinomycetes</taxon>
        <taxon>Kitasatosporales</taxon>
        <taxon>Streptomycetaceae</taxon>
        <taxon>Streptomyces</taxon>
    </lineage>
</organism>
<evidence type="ECO:0008006" key="3">
    <source>
        <dbReference type="Google" id="ProtNLM"/>
    </source>
</evidence>
<accession>A0ABZ1J080</accession>
<dbReference type="Proteomes" id="UP001622690">
    <property type="component" value="Chromosome"/>
</dbReference>
<gene>
    <name evidence="1" type="ORF">OHU27_25190</name>
</gene>
<dbReference type="Gene3D" id="1.10.287.1060">
    <property type="entry name" value="ESAT-6-like"/>
    <property type="match status" value="1"/>
</dbReference>